<dbReference type="EC" id="2.1.1.85" evidence="4"/>
<dbReference type="InterPro" id="IPR001214">
    <property type="entry name" value="SET_dom"/>
</dbReference>
<evidence type="ECO:0000256" key="4">
    <source>
        <dbReference type="PROSITE-ProRule" id="PRU00898"/>
    </source>
</evidence>
<keyword evidence="1 4" id="KW-0489">Methyltransferase</keyword>
<keyword evidence="2 4" id="KW-0808">Transferase</keyword>
<comment type="similarity">
    <text evidence="4">Belongs to the class V-like SAM-binding methyltransferase superfamily. SETD3 actin-histidine methyltransferase family.</text>
</comment>
<dbReference type="PANTHER" id="PTHR13271:SF47">
    <property type="entry name" value="ACTIN-HISTIDINE N-METHYLTRANSFERASE"/>
    <property type="match status" value="1"/>
</dbReference>
<sequence length="244" mass="28487">MGRNKRPVTKNFSSRTKHLCAELMRLCGPQTDVNNKLEHFQDLHKITTELCELQRVSLPVTYSTVAYFSDHEFVLLDGFPAADVILNVYRNICRQYAYLYLLFEQMGQRELLPAYMRTFCFEDYRWAISTVMSRNNALPSSGGDEKFLFLVPLWDMINHKLGQVTTDYDPVTEHILFYAMETYQPGDEIFMDYGKRTSTEFLIYNGFVPEMNPYHKVPIKLSLSKFDSLVVLRKQVLEKLGIET</sequence>
<dbReference type="GO" id="GO:0018064">
    <property type="term" value="F:protein-L-histidine N-tele-methyltransferase activity"/>
    <property type="evidence" value="ECO:0007669"/>
    <property type="project" value="UniProtKB-EC"/>
</dbReference>
<dbReference type="InterPro" id="IPR025785">
    <property type="entry name" value="SETD3"/>
</dbReference>
<evidence type="ECO:0000259" key="5">
    <source>
        <dbReference type="Pfam" id="PF00856"/>
    </source>
</evidence>
<dbReference type="PROSITE" id="PS51565">
    <property type="entry name" value="SAM_MT85_SETD3"/>
    <property type="match status" value="1"/>
</dbReference>
<dbReference type="InterPro" id="IPR046341">
    <property type="entry name" value="SET_dom_sf"/>
</dbReference>
<dbReference type="WBParaSite" id="MCU_007877-RA">
    <property type="protein sequence ID" value="MCU_007877-RA"/>
    <property type="gene ID" value="MCU_007877"/>
</dbReference>
<comment type="catalytic activity">
    <reaction evidence="4">
        <text>L-histidyl-[protein] + S-adenosyl-L-methionine = N(tele)-methyl-L-histidyl-[protein] + S-adenosyl-L-homocysteine + H(+)</text>
        <dbReference type="Rhea" id="RHEA:19369"/>
        <dbReference type="Rhea" id="RHEA-COMP:9745"/>
        <dbReference type="Rhea" id="RHEA-COMP:11600"/>
        <dbReference type="ChEBI" id="CHEBI:15378"/>
        <dbReference type="ChEBI" id="CHEBI:16367"/>
        <dbReference type="ChEBI" id="CHEBI:29979"/>
        <dbReference type="ChEBI" id="CHEBI:57856"/>
        <dbReference type="ChEBI" id="CHEBI:59789"/>
        <dbReference type="EC" id="2.1.1.85"/>
    </reaction>
</comment>
<accession>A0A5K3FFB5</accession>
<dbReference type="SUPFAM" id="SSF82199">
    <property type="entry name" value="SET domain"/>
    <property type="match status" value="1"/>
</dbReference>
<evidence type="ECO:0000256" key="3">
    <source>
        <dbReference type="ARBA" id="ARBA00022691"/>
    </source>
</evidence>
<feature type="domain" description="SET" evidence="5">
    <location>
        <begin position="106"/>
        <end position="194"/>
    </location>
</feature>
<reference evidence="6" key="1">
    <citation type="submission" date="2019-11" db="UniProtKB">
        <authorList>
            <consortium name="WormBaseParasite"/>
        </authorList>
    </citation>
    <scope>IDENTIFICATION</scope>
</reference>
<organism evidence="6">
    <name type="scientific">Mesocestoides corti</name>
    <name type="common">Flatworm</name>
    <dbReference type="NCBI Taxonomy" id="53468"/>
    <lineage>
        <taxon>Eukaryota</taxon>
        <taxon>Metazoa</taxon>
        <taxon>Spiralia</taxon>
        <taxon>Lophotrochozoa</taxon>
        <taxon>Platyhelminthes</taxon>
        <taxon>Cestoda</taxon>
        <taxon>Eucestoda</taxon>
        <taxon>Cyclophyllidea</taxon>
        <taxon>Mesocestoididae</taxon>
        <taxon>Mesocestoides</taxon>
    </lineage>
</organism>
<evidence type="ECO:0000313" key="6">
    <source>
        <dbReference type="WBParaSite" id="MCU_007877-RA"/>
    </source>
</evidence>
<dbReference type="GO" id="GO:0032259">
    <property type="term" value="P:methylation"/>
    <property type="evidence" value="ECO:0007669"/>
    <property type="project" value="UniProtKB-KW"/>
</dbReference>
<keyword evidence="3 4" id="KW-0949">S-adenosyl-L-methionine</keyword>
<dbReference type="Gene3D" id="3.90.1410.10">
    <property type="entry name" value="set domain protein methyltransferase, domain 1"/>
    <property type="match status" value="1"/>
</dbReference>
<proteinExistence type="inferred from homology"/>
<evidence type="ECO:0000256" key="1">
    <source>
        <dbReference type="ARBA" id="ARBA00022603"/>
    </source>
</evidence>
<protein>
    <recommendedName>
        <fullName evidence="4">protein-histidine N-methyltransferase</fullName>
        <ecNumber evidence="4">2.1.1.85</ecNumber>
    </recommendedName>
</protein>
<evidence type="ECO:0000256" key="2">
    <source>
        <dbReference type="ARBA" id="ARBA00022679"/>
    </source>
</evidence>
<dbReference type="PANTHER" id="PTHR13271">
    <property type="entry name" value="UNCHARACTERIZED PUTATIVE METHYLTRANSFERASE"/>
    <property type="match status" value="1"/>
</dbReference>
<dbReference type="GO" id="GO:0016279">
    <property type="term" value="F:protein-lysine N-methyltransferase activity"/>
    <property type="evidence" value="ECO:0007669"/>
    <property type="project" value="TreeGrafter"/>
</dbReference>
<dbReference type="Pfam" id="PF00856">
    <property type="entry name" value="SET"/>
    <property type="match status" value="1"/>
</dbReference>
<dbReference type="AlphaFoldDB" id="A0A5K3FFB5"/>
<name>A0A5K3FFB5_MESCO</name>
<dbReference type="InterPro" id="IPR050600">
    <property type="entry name" value="SETD3_SETD6_MTase"/>
</dbReference>